<dbReference type="InterPro" id="IPR001789">
    <property type="entry name" value="Sig_transdc_resp-reg_receiver"/>
</dbReference>
<dbReference type="EMBL" id="JAHZIK010002307">
    <property type="protein sequence ID" value="MBW7460565.1"/>
    <property type="molecule type" value="Genomic_DNA"/>
</dbReference>
<evidence type="ECO:0000256" key="3">
    <source>
        <dbReference type="PROSITE-ProRule" id="PRU00169"/>
    </source>
</evidence>
<accession>A0ABS7CIM9</accession>
<evidence type="ECO:0000313" key="6">
    <source>
        <dbReference type="Proteomes" id="UP001519887"/>
    </source>
</evidence>
<name>A0ABS7CIM9_9BACL</name>
<feature type="modified residue" description="4-aspartylphosphate" evidence="3">
    <location>
        <position position="55"/>
    </location>
</feature>
<dbReference type="PROSITE" id="PS50110">
    <property type="entry name" value="RESPONSE_REGULATORY"/>
    <property type="match status" value="1"/>
</dbReference>
<dbReference type="InterPro" id="IPR011006">
    <property type="entry name" value="CheY-like_superfamily"/>
</dbReference>
<dbReference type="PANTHER" id="PTHR42713:SF3">
    <property type="entry name" value="TRANSCRIPTIONAL REGULATORY PROTEIN HPTR"/>
    <property type="match status" value="1"/>
</dbReference>
<proteinExistence type="predicted"/>
<comment type="caution">
    <text evidence="5">The sequence shown here is derived from an EMBL/GenBank/DDBJ whole genome shotgun (WGS) entry which is preliminary data.</text>
</comment>
<keyword evidence="2" id="KW-0238">DNA-binding</keyword>
<dbReference type="Gene3D" id="3.40.50.2300">
    <property type="match status" value="1"/>
</dbReference>
<keyword evidence="6" id="KW-1185">Reference proteome</keyword>
<keyword evidence="3" id="KW-0597">Phosphoprotein</keyword>
<evidence type="ECO:0000259" key="4">
    <source>
        <dbReference type="PROSITE" id="PS50110"/>
    </source>
</evidence>
<dbReference type="InterPro" id="IPR051552">
    <property type="entry name" value="HptR"/>
</dbReference>
<evidence type="ECO:0000256" key="2">
    <source>
        <dbReference type="ARBA" id="ARBA00023125"/>
    </source>
</evidence>
<evidence type="ECO:0000313" key="5">
    <source>
        <dbReference type="EMBL" id="MBW7460565.1"/>
    </source>
</evidence>
<feature type="non-terminal residue" evidence="5">
    <location>
        <position position="124"/>
    </location>
</feature>
<gene>
    <name evidence="5" type="ORF">K0U00_41525</name>
</gene>
<dbReference type="PANTHER" id="PTHR42713">
    <property type="entry name" value="HISTIDINE KINASE-RELATED"/>
    <property type="match status" value="1"/>
</dbReference>
<protein>
    <submittedName>
        <fullName evidence="5">Response regulator</fullName>
    </submittedName>
</protein>
<keyword evidence="1" id="KW-0963">Cytoplasm</keyword>
<dbReference type="Pfam" id="PF00072">
    <property type="entry name" value="Response_reg"/>
    <property type="match status" value="1"/>
</dbReference>
<dbReference type="Proteomes" id="UP001519887">
    <property type="component" value="Unassembled WGS sequence"/>
</dbReference>
<dbReference type="CDD" id="cd17536">
    <property type="entry name" value="REC_YesN-like"/>
    <property type="match status" value="1"/>
</dbReference>
<sequence length="124" mass="14382">MYKVIIVDDEPLFREYLQKKFNWTALGMTVVCEARHGIEALELAAEHRPDIALVDINMPFMDGLALSEQLKLRYPDISIVLVTGHNEFEYARQAIRMGVRDYLLKPFDEEEFVVTLGKVKSFME</sequence>
<reference evidence="5 6" key="1">
    <citation type="submission" date="2021-07" db="EMBL/GenBank/DDBJ databases">
        <title>Paenibacillus radiodurans sp. nov., isolated from the southeastern edge of Tengger Desert.</title>
        <authorList>
            <person name="Zhang G."/>
        </authorList>
    </citation>
    <scope>NUCLEOTIDE SEQUENCE [LARGE SCALE GENOMIC DNA]</scope>
    <source>
        <strain evidence="5 6">CCM 7311</strain>
    </source>
</reference>
<organism evidence="5 6">
    <name type="scientific">Paenibacillus sepulcri</name>
    <dbReference type="NCBI Taxonomy" id="359917"/>
    <lineage>
        <taxon>Bacteria</taxon>
        <taxon>Bacillati</taxon>
        <taxon>Bacillota</taxon>
        <taxon>Bacilli</taxon>
        <taxon>Bacillales</taxon>
        <taxon>Paenibacillaceae</taxon>
        <taxon>Paenibacillus</taxon>
    </lineage>
</organism>
<dbReference type="SUPFAM" id="SSF52172">
    <property type="entry name" value="CheY-like"/>
    <property type="match status" value="1"/>
</dbReference>
<evidence type="ECO:0000256" key="1">
    <source>
        <dbReference type="ARBA" id="ARBA00022490"/>
    </source>
</evidence>
<feature type="domain" description="Response regulatory" evidence="4">
    <location>
        <begin position="3"/>
        <end position="120"/>
    </location>
</feature>
<dbReference type="SMART" id="SM00448">
    <property type="entry name" value="REC"/>
    <property type="match status" value="1"/>
</dbReference>